<proteinExistence type="predicted"/>
<organism evidence="2">
    <name type="scientific">Vannella robusta</name>
    <dbReference type="NCBI Taxonomy" id="1487602"/>
    <lineage>
        <taxon>Eukaryota</taxon>
        <taxon>Amoebozoa</taxon>
        <taxon>Discosea</taxon>
        <taxon>Flabellinia</taxon>
        <taxon>Vannellidae</taxon>
        <taxon>Vannella</taxon>
    </lineage>
</organism>
<dbReference type="EMBL" id="HBKP01017424">
    <property type="protein sequence ID" value="CAE2229072.1"/>
    <property type="molecule type" value="Transcribed_RNA"/>
</dbReference>
<gene>
    <name evidence="2" type="ORF">VSP0166_LOCUS12365</name>
</gene>
<protein>
    <submittedName>
        <fullName evidence="2">Uncharacterized protein</fullName>
    </submittedName>
</protein>
<accession>A0A7S4MKX4</accession>
<keyword evidence="1" id="KW-0175">Coiled coil</keyword>
<reference evidence="2" key="1">
    <citation type="submission" date="2021-01" db="EMBL/GenBank/DDBJ databases">
        <authorList>
            <person name="Corre E."/>
            <person name="Pelletier E."/>
            <person name="Niang G."/>
            <person name="Scheremetjew M."/>
            <person name="Finn R."/>
            <person name="Kale V."/>
            <person name="Holt S."/>
            <person name="Cochrane G."/>
            <person name="Meng A."/>
            <person name="Brown T."/>
            <person name="Cohen L."/>
        </authorList>
    </citation>
    <scope>NUCLEOTIDE SEQUENCE</scope>
    <source>
        <strain evidence="2">DIVA3 518/3/11/1/6</strain>
    </source>
</reference>
<name>A0A7S4MKX4_9EUKA</name>
<dbReference type="AlphaFoldDB" id="A0A7S4MKX4"/>
<sequence length="102" mass="11746">MQEEKPRDQIAALQVLLQDKEEIIEHLQQNIESKEEALQQTIQQLLQIAHIIQLNSDCLNVLAEEAPNFTITTDIAEDIVNLYMQTDEEIKNITDSTPHQTH</sequence>
<evidence type="ECO:0000313" key="2">
    <source>
        <dbReference type="EMBL" id="CAE2229072.1"/>
    </source>
</evidence>
<feature type="coiled-coil region" evidence="1">
    <location>
        <begin position="10"/>
        <end position="48"/>
    </location>
</feature>
<evidence type="ECO:0000256" key="1">
    <source>
        <dbReference type="SAM" id="Coils"/>
    </source>
</evidence>